<keyword evidence="2" id="KW-1185">Reference proteome</keyword>
<organism evidence="1 2">
    <name type="scientific">Melanomma pulvis-pyrius CBS 109.77</name>
    <dbReference type="NCBI Taxonomy" id="1314802"/>
    <lineage>
        <taxon>Eukaryota</taxon>
        <taxon>Fungi</taxon>
        <taxon>Dikarya</taxon>
        <taxon>Ascomycota</taxon>
        <taxon>Pezizomycotina</taxon>
        <taxon>Dothideomycetes</taxon>
        <taxon>Pleosporomycetidae</taxon>
        <taxon>Pleosporales</taxon>
        <taxon>Melanommataceae</taxon>
        <taxon>Melanomma</taxon>
    </lineage>
</organism>
<sequence length="79" mass="8867">MSTRLSMILGSTSLEPTGALELKSFPSCPANTYVSRPWELNLELDRVSIYLSRGLLSSAWGTIARSKRCWRHIVPLPTF</sequence>
<dbReference type="EMBL" id="MU002280">
    <property type="protein sequence ID" value="KAF2787780.1"/>
    <property type="molecule type" value="Genomic_DNA"/>
</dbReference>
<dbReference type="Proteomes" id="UP000799757">
    <property type="component" value="Unassembled WGS sequence"/>
</dbReference>
<evidence type="ECO:0000313" key="1">
    <source>
        <dbReference type="EMBL" id="KAF2787780.1"/>
    </source>
</evidence>
<accession>A0A6A6WU91</accession>
<protein>
    <submittedName>
        <fullName evidence="1">Uncharacterized protein</fullName>
    </submittedName>
</protein>
<evidence type="ECO:0000313" key="2">
    <source>
        <dbReference type="Proteomes" id="UP000799757"/>
    </source>
</evidence>
<proteinExistence type="predicted"/>
<name>A0A6A6WU91_9PLEO</name>
<gene>
    <name evidence="1" type="ORF">K505DRAFT_121986</name>
</gene>
<dbReference type="AlphaFoldDB" id="A0A6A6WU91"/>
<reference evidence="1" key="1">
    <citation type="journal article" date="2020" name="Stud. Mycol.">
        <title>101 Dothideomycetes genomes: a test case for predicting lifestyles and emergence of pathogens.</title>
        <authorList>
            <person name="Haridas S."/>
            <person name="Albert R."/>
            <person name="Binder M."/>
            <person name="Bloem J."/>
            <person name="Labutti K."/>
            <person name="Salamov A."/>
            <person name="Andreopoulos B."/>
            <person name="Baker S."/>
            <person name="Barry K."/>
            <person name="Bills G."/>
            <person name="Bluhm B."/>
            <person name="Cannon C."/>
            <person name="Castanera R."/>
            <person name="Culley D."/>
            <person name="Daum C."/>
            <person name="Ezra D."/>
            <person name="Gonzalez J."/>
            <person name="Henrissat B."/>
            <person name="Kuo A."/>
            <person name="Liang C."/>
            <person name="Lipzen A."/>
            <person name="Lutzoni F."/>
            <person name="Magnuson J."/>
            <person name="Mondo S."/>
            <person name="Nolan M."/>
            <person name="Ohm R."/>
            <person name="Pangilinan J."/>
            <person name="Park H.-J."/>
            <person name="Ramirez L."/>
            <person name="Alfaro M."/>
            <person name="Sun H."/>
            <person name="Tritt A."/>
            <person name="Yoshinaga Y."/>
            <person name="Zwiers L.-H."/>
            <person name="Turgeon B."/>
            <person name="Goodwin S."/>
            <person name="Spatafora J."/>
            <person name="Crous P."/>
            <person name="Grigoriev I."/>
        </authorList>
    </citation>
    <scope>NUCLEOTIDE SEQUENCE</scope>
    <source>
        <strain evidence="1">CBS 109.77</strain>
    </source>
</reference>